<protein>
    <submittedName>
        <fullName evidence="1">Putative hybrid histidine kinase</fullName>
    </submittedName>
</protein>
<proteinExistence type="predicted"/>
<keyword evidence="1" id="KW-0808">Transferase</keyword>
<dbReference type="GO" id="GO:0016301">
    <property type="term" value="F:kinase activity"/>
    <property type="evidence" value="ECO:0007669"/>
    <property type="project" value="UniProtKB-KW"/>
</dbReference>
<organism evidence="1 2">
    <name type="scientific">Desulfotignum phosphitoxidans DSM 13687</name>
    <dbReference type="NCBI Taxonomy" id="1286635"/>
    <lineage>
        <taxon>Bacteria</taxon>
        <taxon>Pseudomonadati</taxon>
        <taxon>Thermodesulfobacteriota</taxon>
        <taxon>Desulfobacteria</taxon>
        <taxon>Desulfobacterales</taxon>
        <taxon>Desulfobacteraceae</taxon>
        <taxon>Desulfotignum</taxon>
    </lineage>
</organism>
<dbReference type="Proteomes" id="UP000014216">
    <property type="component" value="Unassembled WGS sequence"/>
</dbReference>
<dbReference type="EMBL" id="APJX01000004">
    <property type="protein sequence ID" value="EMS79687.1"/>
    <property type="molecule type" value="Genomic_DNA"/>
</dbReference>
<dbReference type="SUPFAM" id="SSF55785">
    <property type="entry name" value="PYP-like sensor domain (PAS domain)"/>
    <property type="match status" value="1"/>
</dbReference>
<gene>
    <name evidence="1" type="ORF">Dpo_4c02390</name>
</gene>
<dbReference type="AlphaFoldDB" id="S0G5F0"/>
<dbReference type="Gene3D" id="3.30.450.20">
    <property type="entry name" value="PAS domain"/>
    <property type="match status" value="1"/>
</dbReference>
<sequence>MPEQLTYEALEQRVKELEASESKTHKILEALQQKEYLYDNLFKNMLHEVHVWKLVLDDFDKIKTWKLVDANPAALKSWNKSLSDVIGKTPDEMFPGSDATEQFMPVVEKIFTEGKPHIWESHFPDSNQFLHMVSIPLGEYFISTGLDITERRQAGKALRQKHEMLKCTEAIANIVADRKPLF</sequence>
<dbReference type="OrthoDB" id="9772100at2"/>
<dbReference type="RefSeq" id="WP_006965938.1">
    <property type="nucleotide sequence ID" value="NZ_APJX01000004.1"/>
</dbReference>
<reference evidence="1 2" key="1">
    <citation type="journal article" date="2013" name="Genome Announc.">
        <title>Draft Genome Sequence of Desulfotignum phosphitoxidans DSM 13687 Strain FiPS-3.</title>
        <authorList>
            <person name="Poehlein A."/>
            <person name="Daniel R."/>
            <person name="Simeonova D.D."/>
        </authorList>
    </citation>
    <scope>NUCLEOTIDE SEQUENCE [LARGE SCALE GENOMIC DNA]</scope>
    <source>
        <strain evidence="1 2">DSM 13687</strain>
    </source>
</reference>
<evidence type="ECO:0000313" key="1">
    <source>
        <dbReference type="EMBL" id="EMS79687.1"/>
    </source>
</evidence>
<keyword evidence="2" id="KW-1185">Reference proteome</keyword>
<dbReference type="InterPro" id="IPR035965">
    <property type="entry name" value="PAS-like_dom_sf"/>
</dbReference>
<comment type="caution">
    <text evidence="1">The sequence shown here is derived from an EMBL/GenBank/DDBJ whole genome shotgun (WGS) entry which is preliminary data.</text>
</comment>
<name>S0G5F0_9BACT</name>
<evidence type="ECO:0000313" key="2">
    <source>
        <dbReference type="Proteomes" id="UP000014216"/>
    </source>
</evidence>
<keyword evidence="1" id="KW-0418">Kinase</keyword>
<accession>S0G5F0</accession>